<dbReference type="SUPFAM" id="SSF88713">
    <property type="entry name" value="Glycoside hydrolase/deacetylase"/>
    <property type="match status" value="1"/>
</dbReference>
<keyword evidence="7" id="KW-1185">Reference proteome</keyword>
<comment type="caution">
    <text evidence="6">The sequence shown here is derived from an EMBL/GenBank/DDBJ whole genome shotgun (WGS) entry which is preliminary data.</text>
</comment>
<organism evidence="6 7">
    <name type="scientific">Calidithermus roseus</name>
    <dbReference type="NCBI Taxonomy" id="1644118"/>
    <lineage>
        <taxon>Bacteria</taxon>
        <taxon>Thermotogati</taxon>
        <taxon>Deinococcota</taxon>
        <taxon>Deinococci</taxon>
        <taxon>Thermales</taxon>
        <taxon>Thermaceae</taxon>
        <taxon>Calidithermus</taxon>
    </lineage>
</organism>
<keyword evidence="4" id="KW-0460">Magnesium</keyword>
<dbReference type="Pfam" id="PF04794">
    <property type="entry name" value="YdjC"/>
    <property type="match status" value="1"/>
</dbReference>
<evidence type="ECO:0000256" key="1">
    <source>
        <dbReference type="ARBA" id="ARBA00001946"/>
    </source>
</evidence>
<dbReference type="RefSeq" id="WP_245969363.1">
    <property type="nucleotide sequence ID" value="NZ_QWLA01000001.1"/>
</dbReference>
<evidence type="ECO:0000313" key="7">
    <source>
        <dbReference type="Proteomes" id="UP000265341"/>
    </source>
</evidence>
<keyword evidence="2" id="KW-0479">Metal-binding</keyword>
<dbReference type="AlphaFoldDB" id="A0A399F5D9"/>
<sequence>MRELWNKLGLEGKRALIVHHDDLGLSQAQNRAYRELGFPTGSVVMMGCCVEGLSGSDLGVHLALTSGQDSLELRPLSAGRSLRDPQGHLWSTVEAAWRHIKPAEAEAELRAQIEAGLQAFDLTHIDSHMGALLRPDLAGIYLELAREYRLPALVPANLETVSLPPGFFSALQNLRDNSALPQVTVVDGYGVPPQERQEWYLQTLSRLGPGVYQLIHHAATDEPEGRLLEDWPGRKADLEALKDAEVRRVIAEFEPLTWRVVREAWREML</sequence>
<accession>A0A399F5D9</accession>
<protein>
    <submittedName>
        <fullName evidence="6">Carbohydrate deacetylase</fullName>
        <ecNumber evidence="6">3.5.1.-</ecNumber>
    </submittedName>
</protein>
<evidence type="ECO:0000256" key="3">
    <source>
        <dbReference type="ARBA" id="ARBA00022801"/>
    </source>
</evidence>
<dbReference type="Gene3D" id="3.20.20.370">
    <property type="entry name" value="Glycoside hydrolase/deacetylase"/>
    <property type="match status" value="1"/>
</dbReference>
<comment type="cofactor">
    <cofactor evidence="1">
        <name>Mg(2+)</name>
        <dbReference type="ChEBI" id="CHEBI:18420"/>
    </cofactor>
</comment>
<keyword evidence="5" id="KW-0119">Carbohydrate metabolism</keyword>
<dbReference type="InterPro" id="IPR011330">
    <property type="entry name" value="Glyco_hydro/deAcase_b/a-brl"/>
</dbReference>
<dbReference type="GO" id="GO:0016787">
    <property type="term" value="F:hydrolase activity"/>
    <property type="evidence" value="ECO:0007669"/>
    <property type="project" value="UniProtKB-KW"/>
</dbReference>
<evidence type="ECO:0000256" key="2">
    <source>
        <dbReference type="ARBA" id="ARBA00022723"/>
    </source>
</evidence>
<reference evidence="6 7" key="1">
    <citation type="submission" date="2018-08" db="EMBL/GenBank/DDBJ databases">
        <title>Meiothermus roseus NBRC 110900 genome sequencing project.</title>
        <authorList>
            <person name="Da Costa M.S."/>
            <person name="Albuquerque L."/>
            <person name="Raposo P."/>
            <person name="Froufe H.J.C."/>
            <person name="Barroso C.S."/>
            <person name="Egas C."/>
        </authorList>
    </citation>
    <scope>NUCLEOTIDE SEQUENCE [LARGE SCALE GENOMIC DNA]</scope>
    <source>
        <strain evidence="6 7">NBRC 110900</strain>
    </source>
</reference>
<gene>
    <name evidence="6" type="ORF">Mrose_00056</name>
</gene>
<dbReference type="InterPro" id="IPR006879">
    <property type="entry name" value="YdjC-like"/>
</dbReference>
<dbReference type="GO" id="GO:0046872">
    <property type="term" value="F:metal ion binding"/>
    <property type="evidence" value="ECO:0007669"/>
    <property type="project" value="UniProtKB-KW"/>
</dbReference>
<evidence type="ECO:0000313" key="6">
    <source>
        <dbReference type="EMBL" id="RIH89831.1"/>
    </source>
</evidence>
<dbReference type="Proteomes" id="UP000265341">
    <property type="component" value="Unassembled WGS sequence"/>
</dbReference>
<dbReference type="EMBL" id="QWLA01000001">
    <property type="protein sequence ID" value="RIH89831.1"/>
    <property type="molecule type" value="Genomic_DNA"/>
</dbReference>
<proteinExistence type="predicted"/>
<evidence type="ECO:0000256" key="5">
    <source>
        <dbReference type="ARBA" id="ARBA00023277"/>
    </source>
</evidence>
<dbReference type="GO" id="GO:0005975">
    <property type="term" value="P:carbohydrate metabolic process"/>
    <property type="evidence" value="ECO:0007669"/>
    <property type="project" value="InterPro"/>
</dbReference>
<name>A0A399F5D9_9DEIN</name>
<evidence type="ECO:0000256" key="4">
    <source>
        <dbReference type="ARBA" id="ARBA00022842"/>
    </source>
</evidence>
<dbReference type="EC" id="3.5.1.-" evidence="6"/>
<keyword evidence="3 6" id="KW-0378">Hydrolase</keyword>